<name>A0A4C1VA98_EUMVA</name>
<protein>
    <submittedName>
        <fullName evidence="1">Uncharacterized protein</fullName>
    </submittedName>
</protein>
<dbReference type="OrthoDB" id="10021397at2759"/>
<proteinExistence type="predicted"/>
<gene>
    <name evidence="1" type="ORF">EVAR_29135_1</name>
</gene>
<dbReference type="Proteomes" id="UP000299102">
    <property type="component" value="Unassembled WGS sequence"/>
</dbReference>
<sequence>MTQLIMFPLTYDVYASSELQEKRKKLSATPDVCRRGHYEHCEENFSWLRGEDPSVQKEQHALIQAEMDRRTIKISEEDPKSFRQRRVFGRYVFPTYAIKIVTAFAGGQSPLHYVVGLDLVICAKSVLACVVVNMFKHCTLLFNAGMPEYSASQQQIQHRHDYVRNCFQDSMEQ</sequence>
<organism evidence="1 2">
    <name type="scientific">Eumeta variegata</name>
    <name type="common">Bagworm moth</name>
    <name type="synonym">Eumeta japonica</name>
    <dbReference type="NCBI Taxonomy" id="151549"/>
    <lineage>
        <taxon>Eukaryota</taxon>
        <taxon>Metazoa</taxon>
        <taxon>Ecdysozoa</taxon>
        <taxon>Arthropoda</taxon>
        <taxon>Hexapoda</taxon>
        <taxon>Insecta</taxon>
        <taxon>Pterygota</taxon>
        <taxon>Neoptera</taxon>
        <taxon>Endopterygota</taxon>
        <taxon>Lepidoptera</taxon>
        <taxon>Glossata</taxon>
        <taxon>Ditrysia</taxon>
        <taxon>Tineoidea</taxon>
        <taxon>Psychidae</taxon>
        <taxon>Oiketicinae</taxon>
        <taxon>Eumeta</taxon>
    </lineage>
</organism>
<comment type="caution">
    <text evidence="1">The sequence shown here is derived from an EMBL/GenBank/DDBJ whole genome shotgun (WGS) entry which is preliminary data.</text>
</comment>
<evidence type="ECO:0000313" key="2">
    <source>
        <dbReference type="Proteomes" id="UP000299102"/>
    </source>
</evidence>
<reference evidence="1 2" key="1">
    <citation type="journal article" date="2019" name="Commun. Biol.">
        <title>The bagworm genome reveals a unique fibroin gene that provides high tensile strength.</title>
        <authorList>
            <person name="Kono N."/>
            <person name="Nakamura H."/>
            <person name="Ohtoshi R."/>
            <person name="Tomita M."/>
            <person name="Numata K."/>
            <person name="Arakawa K."/>
        </authorList>
    </citation>
    <scope>NUCLEOTIDE SEQUENCE [LARGE SCALE GENOMIC DNA]</scope>
</reference>
<dbReference type="EMBL" id="BGZK01000313">
    <property type="protein sequence ID" value="GBP36008.1"/>
    <property type="molecule type" value="Genomic_DNA"/>
</dbReference>
<accession>A0A4C1VA98</accession>
<dbReference type="AlphaFoldDB" id="A0A4C1VA98"/>
<evidence type="ECO:0000313" key="1">
    <source>
        <dbReference type="EMBL" id="GBP36008.1"/>
    </source>
</evidence>
<keyword evidence="2" id="KW-1185">Reference proteome</keyword>